<name>A0A2A9FA81_9PSEU</name>
<keyword evidence="2" id="KW-1185">Reference proteome</keyword>
<dbReference type="GO" id="GO:0008168">
    <property type="term" value="F:methyltransferase activity"/>
    <property type="evidence" value="ECO:0007669"/>
    <property type="project" value="UniProtKB-KW"/>
</dbReference>
<dbReference type="InterPro" id="IPR029063">
    <property type="entry name" value="SAM-dependent_MTases_sf"/>
</dbReference>
<gene>
    <name evidence="1" type="ORF">ATK36_3421</name>
</gene>
<dbReference type="EMBL" id="PDJK01000002">
    <property type="protein sequence ID" value="PFG48337.1"/>
    <property type="molecule type" value="Genomic_DNA"/>
</dbReference>
<keyword evidence="1" id="KW-0808">Transferase</keyword>
<comment type="caution">
    <text evidence="1">The sequence shown here is derived from an EMBL/GenBank/DDBJ whole genome shotgun (WGS) entry which is preliminary data.</text>
</comment>
<dbReference type="RefSeq" id="WP_098512436.1">
    <property type="nucleotide sequence ID" value="NZ_JBIAKZ010000002.1"/>
</dbReference>
<sequence>MGAELNGVAGALAAYRDGDPTAAARLAGRSGTRLGAELAHYLGRAGAGSVYDQPAAFTAFIRGGGNVRLYERLSEELATTYDELRPAAMLDLGCGDGLAVAPALSRARFRPTRIDLVEPSATLLSAVEVPGAQRFARTAQEFLAAKGSTWNLAQSTFALQSIPPADRAEVLRTLCPRTGRLLLAEFDVPAEPADQTGHLRSLAERYERGLAEYAEQASLVAQGFLLPVLLGVVTGESRTNWEHPATDWAGQLTAAGFTEVTITPLADYWWSPAVLLTARGSQPG</sequence>
<organism evidence="1 2">
    <name type="scientific">Amycolatopsis sulphurea</name>
    <dbReference type="NCBI Taxonomy" id="76022"/>
    <lineage>
        <taxon>Bacteria</taxon>
        <taxon>Bacillati</taxon>
        <taxon>Actinomycetota</taxon>
        <taxon>Actinomycetes</taxon>
        <taxon>Pseudonocardiales</taxon>
        <taxon>Pseudonocardiaceae</taxon>
        <taxon>Amycolatopsis</taxon>
    </lineage>
</organism>
<dbReference type="GO" id="GO:0032259">
    <property type="term" value="P:methylation"/>
    <property type="evidence" value="ECO:0007669"/>
    <property type="project" value="UniProtKB-KW"/>
</dbReference>
<evidence type="ECO:0000313" key="1">
    <source>
        <dbReference type="EMBL" id="PFG48337.1"/>
    </source>
</evidence>
<dbReference type="SUPFAM" id="SSF53335">
    <property type="entry name" value="S-adenosyl-L-methionine-dependent methyltransferases"/>
    <property type="match status" value="1"/>
</dbReference>
<dbReference type="AlphaFoldDB" id="A0A2A9FA81"/>
<dbReference type="Proteomes" id="UP000243542">
    <property type="component" value="Unassembled WGS sequence"/>
</dbReference>
<proteinExistence type="predicted"/>
<dbReference type="Pfam" id="PF13489">
    <property type="entry name" value="Methyltransf_23"/>
    <property type="match status" value="1"/>
</dbReference>
<reference evidence="1 2" key="1">
    <citation type="submission" date="2017-10" db="EMBL/GenBank/DDBJ databases">
        <title>Sequencing the genomes of 1000 actinobacteria strains.</title>
        <authorList>
            <person name="Klenk H.-P."/>
        </authorList>
    </citation>
    <scope>NUCLEOTIDE SEQUENCE [LARGE SCALE GENOMIC DNA]</scope>
    <source>
        <strain evidence="1 2">DSM 46092</strain>
    </source>
</reference>
<accession>A0A2A9FA81</accession>
<dbReference type="Gene3D" id="3.40.50.150">
    <property type="entry name" value="Vaccinia Virus protein VP39"/>
    <property type="match status" value="1"/>
</dbReference>
<evidence type="ECO:0000313" key="2">
    <source>
        <dbReference type="Proteomes" id="UP000243542"/>
    </source>
</evidence>
<protein>
    <submittedName>
        <fullName evidence="1">Methyltransferase family protein</fullName>
    </submittedName>
</protein>
<keyword evidence="1" id="KW-0489">Methyltransferase</keyword>